<organism evidence="1 2">
    <name type="scientific">Entotheonella factor</name>
    <dbReference type="NCBI Taxonomy" id="1429438"/>
    <lineage>
        <taxon>Bacteria</taxon>
        <taxon>Pseudomonadati</taxon>
        <taxon>Nitrospinota/Tectimicrobiota group</taxon>
        <taxon>Candidatus Tectimicrobiota</taxon>
        <taxon>Candidatus Entotheonellia</taxon>
        <taxon>Candidatus Entotheonellales</taxon>
        <taxon>Candidatus Entotheonellaceae</taxon>
        <taxon>Candidatus Entotheonella</taxon>
    </lineage>
</organism>
<reference evidence="1 2" key="1">
    <citation type="journal article" date="2014" name="Nature">
        <title>An environmental bacterial taxon with a large and distinct metabolic repertoire.</title>
        <authorList>
            <person name="Wilson M.C."/>
            <person name="Mori T."/>
            <person name="Ruckert C."/>
            <person name="Uria A.R."/>
            <person name="Helf M.J."/>
            <person name="Takada K."/>
            <person name="Gernert C."/>
            <person name="Steffens U.A."/>
            <person name="Heycke N."/>
            <person name="Schmitt S."/>
            <person name="Rinke C."/>
            <person name="Helfrich E.J."/>
            <person name="Brachmann A.O."/>
            <person name="Gurgui C."/>
            <person name="Wakimoto T."/>
            <person name="Kracht M."/>
            <person name="Crusemann M."/>
            <person name="Hentschel U."/>
            <person name="Abe I."/>
            <person name="Matsunaga S."/>
            <person name="Kalinowski J."/>
            <person name="Takeyama H."/>
            <person name="Piel J."/>
        </authorList>
    </citation>
    <scope>NUCLEOTIDE SEQUENCE [LARGE SCALE GENOMIC DNA]</scope>
    <source>
        <strain evidence="2">TSY1</strain>
    </source>
</reference>
<dbReference type="HOGENOM" id="CLU_041132_2_0_7"/>
<proteinExistence type="predicted"/>
<name>W4LPZ7_ENTF1</name>
<dbReference type="Pfam" id="PF13692">
    <property type="entry name" value="Glyco_trans_1_4"/>
    <property type="match status" value="1"/>
</dbReference>
<dbReference type="EMBL" id="AZHW01000403">
    <property type="protein sequence ID" value="ETW99785.1"/>
    <property type="molecule type" value="Genomic_DNA"/>
</dbReference>
<evidence type="ECO:0008006" key="3">
    <source>
        <dbReference type="Google" id="ProtNLM"/>
    </source>
</evidence>
<dbReference type="Proteomes" id="UP000019141">
    <property type="component" value="Unassembled WGS sequence"/>
</dbReference>
<dbReference type="SUPFAM" id="SSF53756">
    <property type="entry name" value="UDP-Glycosyltransferase/glycogen phosphorylase"/>
    <property type="match status" value="1"/>
</dbReference>
<dbReference type="PANTHER" id="PTHR12526">
    <property type="entry name" value="GLYCOSYLTRANSFERASE"/>
    <property type="match status" value="1"/>
</dbReference>
<sequence>MLRGKQIICLSSIDWDFNWQGHQEIMSRYATAGNRVLFVENTGIRIPRWPDLPRLQQRMQNWHQSPGGIRRVQDNLHVCAPLIFPFPYSSVLQRLNRWLFLGHIRRWVRRAEFGPPLLWTFLPTQFALEVIDVLKPASVVYYCITDFLELAPPRRVQRSEAALLRRANVVFAQGEVLADRCRRVHRDEIPIVPFGVNVERFQQRRYGPLPAELQRIPEPRIGYVGALQRHVDSALLKTLAARNPDWHFVIVGPQIAEGNSDWPEANIHLLGAKPHEEIPHYITGFDVCLIPYVLSNFTQTVYPTKLTEYLILGKPVVSTPLPEVLAFNQRHDAVVAIGDTPEAFEAQIRHALYEDGGQQQRMAIARQYDWGTRLKAMSRVIEDRIEKAGSVR</sequence>
<gene>
    <name evidence="1" type="ORF">ETSY1_13715</name>
</gene>
<evidence type="ECO:0000313" key="2">
    <source>
        <dbReference type="Proteomes" id="UP000019141"/>
    </source>
</evidence>
<protein>
    <recommendedName>
        <fullName evidence="3">Glycosyltransferase subfamily 4-like N-terminal domain-containing protein</fullName>
    </recommendedName>
</protein>
<comment type="caution">
    <text evidence="1">The sequence shown here is derived from an EMBL/GenBank/DDBJ whole genome shotgun (WGS) entry which is preliminary data.</text>
</comment>
<dbReference type="PANTHER" id="PTHR12526:SF630">
    <property type="entry name" value="GLYCOSYLTRANSFERASE"/>
    <property type="match status" value="1"/>
</dbReference>
<keyword evidence="2" id="KW-1185">Reference proteome</keyword>
<accession>W4LPZ7</accession>
<evidence type="ECO:0000313" key="1">
    <source>
        <dbReference type="EMBL" id="ETW99785.1"/>
    </source>
</evidence>
<dbReference type="Gene3D" id="3.40.50.2000">
    <property type="entry name" value="Glycogen Phosphorylase B"/>
    <property type="match status" value="1"/>
</dbReference>
<dbReference type="AlphaFoldDB" id="W4LPZ7"/>
<dbReference type="PATRIC" id="fig|1429438.4.peg.2738"/>